<dbReference type="EMBL" id="JALNTZ010003881">
    <property type="protein sequence ID" value="KAJ3615816.1"/>
    <property type="molecule type" value="Genomic_DNA"/>
</dbReference>
<keyword evidence="4" id="KW-1185">Reference proteome</keyword>
<protein>
    <submittedName>
        <fullName evidence="3">Uncharacterized protein</fullName>
    </submittedName>
</protein>
<evidence type="ECO:0000256" key="1">
    <source>
        <dbReference type="SAM" id="MobiDB-lite"/>
    </source>
</evidence>
<proteinExistence type="predicted"/>
<dbReference type="AlphaFoldDB" id="A0AA38LZR3"/>
<accession>A0AA38LZR3</accession>
<comment type="caution">
    <text evidence="3">The sequence shown here is derived from an EMBL/GenBank/DDBJ whole genome shotgun (WGS) entry which is preliminary data.</text>
</comment>
<organism evidence="3 4">
    <name type="scientific">Zophobas morio</name>
    <dbReference type="NCBI Taxonomy" id="2755281"/>
    <lineage>
        <taxon>Eukaryota</taxon>
        <taxon>Metazoa</taxon>
        <taxon>Ecdysozoa</taxon>
        <taxon>Arthropoda</taxon>
        <taxon>Hexapoda</taxon>
        <taxon>Insecta</taxon>
        <taxon>Pterygota</taxon>
        <taxon>Neoptera</taxon>
        <taxon>Endopterygota</taxon>
        <taxon>Coleoptera</taxon>
        <taxon>Polyphaga</taxon>
        <taxon>Cucujiformia</taxon>
        <taxon>Tenebrionidae</taxon>
        <taxon>Zophobas</taxon>
    </lineage>
</organism>
<evidence type="ECO:0000313" key="3">
    <source>
        <dbReference type="EMBL" id="KAJ3615816.1"/>
    </source>
</evidence>
<reference evidence="3" key="1">
    <citation type="journal article" date="2023" name="G3 (Bethesda)">
        <title>Whole genome assemblies of Zophobas morio and Tenebrio molitor.</title>
        <authorList>
            <person name="Kaur S."/>
            <person name="Stinson S.A."/>
            <person name="diCenzo G.C."/>
        </authorList>
    </citation>
    <scope>NUCLEOTIDE SEQUENCE</scope>
    <source>
        <strain evidence="3">QUZm001</strain>
    </source>
</reference>
<name>A0AA38LZR3_9CUCU</name>
<keyword evidence="2" id="KW-1133">Transmembrane helix</keyword>
<feature type="region of interest" description="Disordered" evidence="1">
    <location>
        <begin position="99"/>
        <end position="127"/>
    </location>
</feature>
<feature type="compositionally biased region" description="Basic and acidic residues" evidence="1">
    <location>
        <begin position="99"/>
        <end position="119"/>
    </location>
</feature>
<sequence length="150" mass="16680">MAIISTITGILIMFLLDAAIFIIKKGNPFSSGKKKVETHLFPHFHHRNDTRILNTAVKGVVDGTTQEPAVGSNHFFSASRASGNKELPLNEHNNTLFRDELKKSGKEEPSEKSREVDKDSQEDDSLKKKKLKHLGLITALIITLHNIPEG</sequence>
<keyword evidence="2" id="KW-0812">Transmembrane</keyword>
<feature type="transmembrane region" description="Helical" evidence="2">
    <location>
        <begin position="6"/>
        <end position="23"/>
    </location>
</feature>
<gene>
    <name evidence="3" type="ORF">Zmor_012274</name>
</gene>
<evidence type="ECO:0000313" key="4">
    <source>
        <dbReference type="Proteomes" id="UP001168821"/>
    </source>
</evidence>
<evidence type="ECO:0000256" key="2">
    <source>
        <dbReference type="SAM" id="Phobius"/>
    </source>
</evidence>
<keyword evidence="2" id="KW-0472">Membrane</keyword>
<dbReference type="Proteomes" id="UP001168821">
    <property type="component" value="Unassembled WGS sequence"/>
</dbReference>